<protein>
    <submittedName>
        <fullName evidence="7">Putative ixostatin</fullName>
    </submittedName>
</protein>
<evidence type="ECO:0000256" key="1">
    <source>
        <dbReference type="ARBA" id="ARBA00004613"/>
    </source>
</evidence>
<name>A0A0K8R419_IXORI</name>
<evidence type="ECO:0000256" key="4">
    <source>
        <dbReference type="ARBA" id="ARBA00023180"/>
    </source>
</evidence>
<dbReference type="GO" id="GO:0005576">
    <property type="term" value="C:extracellular region"/>
    <property type="evidence" value="ECO:0007669"/>
    <property type="project" value="UniProtKB-SubCell"/>
</dbReference>
<keyword evidence="3 6" id="KW-0732">Signal</keyword>
<dbReference type="Pfam" id="PF12115">
    <property type="entry name" value="Salp15"/>
    <property type="match status" value="1"/>
</dbReference>
<keyword evidence="2" id="KW-0964">Secreted</keyword>
<evidence type="ECO:0000313" key="7">
    <source>
        <dbReference type="EMBL" id="JAA65905.1"/>
    </source>
</evidence>
<evidence type="ECO:0000256" key="5">
    <source>
        <dbReference type="ARBA" id="ARBA00034321"/>
    </source>
</evidence>
<comment type="subcellular location">
    <subcellularLocation>
        <location evidence="1">Secreted</location>
    </subcellularLocation>
</comment>
<organism evidence="7">
    <name type="scientific">Ixodes ricinus</name>
    <name type="common">Common tick</name>
    <name type="synonym">Acarus ricinus</name>
    <dbReference type="NCBI Taxonomy" id="34613"/>
    <lineage>
        <taxon>Eukaryota</taxon>
        <taxon>Metazoa</taxon>
        <taxon>Ecdysozoa</taxon>
        <taxon>Arthropoda</taxon>
        <taxon>Chelicerata</taxon>
        <taxon>Arachnida</taxon>
        <taxon>Acari</taxon>
        <taxon>Parasitiformes</taxon>
        <taxon>Ixodida</taxon>
        <taxon>Ixodoidea</taxon>
        <taxon>Ixodidae</taxon>
        <taxon>Ixodinae</taxon>
        <taxon>Ixodes</taxon>
    </lineage>
</organism>
<evidence type="ECO:0000256" key="6">
    <source>
        <dbReference type="SAM" id="SignalP"/>
    </source>
</evidence>
<evidence type="ECO:0000256" key="3">
    <source>
        <dbReference type="ARBA" id="ARBA00022729"/>
    </source>
</evidence>
<feature type="chain" id="PRO_5005516076" evidence="6">
    <location>
        <begin position="20"/>
        <end position="118"/>
    </location>
</feature>
<accession>A0A0K8R419</accession>
<evidence type="ECO:0000256" key="2">
    <source>
        <dbReference type="ARBA" id="ARBA00022525"/>
    </source>
</evidence>
<dbReference type="InterPro" id="IPR021971">
    <property type="entry name" value="Salp15"/>
</dbReference>
<feature type="signal peptide" evidence="6">
    <location>
        <begin position="1"/>
        <end position="19"/>
    </location>
</feature>
<sequence>MQLPQFMVIVAFTRLRCEAQSVSSWYVDENMNNLRGECRSQLLDELQDKCLKTNGGSRLAAFHGCTFVCEKLYTESGNPDNVKVTKTLKLRNDIPCGPEGQTCQNGKCVKKCEVDFVS</sequence>
<dbReference type="EMBL" id="GADI01007903">
    <property type="protein sequence ID" value="JAA65905.1"/>
    <property type="molecule type" value="mRNA"/>
</dbReference>
<dbReference type="AlphaFoldDB" id="A0A0K8R419"/>
<reference evidence="7" key="1">
    <citation type="submission" date="2012-12" db="EMBL/GenBank/DDBJ databases">
        <title>Identification and characterization of a phenylalanine ammonia-lyase gene family in Isatis indigotica Fort.</title>
        <authorList>
            <person name="Liu Q."/>
            <person name="Chen J."/>
            <person name="Zhou X."/>
            <person name="Di P."/>
            <person name="Xiao Y."/>
            <person name="Xuan H."/>
            <person name="Zhang L."/>
            <person name="Chen W."/>
        </authorList>
    </citation>
    <scope>NUCLEOTIDE SEQUENCE</scope>
    <source>
        <tissue evidence="7">Salivary gland</tissue>
    </source>
</reference>
<keyword evidence="4" id="KW-0325">Glycoprotein</keyword>
<comment type="similarity">
    <text evidence="5">Belongs to the salp15 family.</text>
</comment>
<proteinExistence type="evidence at transcript level"/>